<comment type="caution">
    <text evidence="1">The sequence shown here is derived from an EMBL/GenBank/DDBJ whole genome shotgun (WGS) entry which is preliminary data.</text>
</comment>
<organism evidence="1 2">
    <name type="scientific">Companilactobacillus nuruki</name>
    <dbReference type="NCBI Taxonomy" id="1993540"/>
    <lineage>
        <taxon>Bacteria</taxon>
        <taxon>Bacillati</taxon>
        <taxon>Bacillota</taxon>
        <taxon>Bacilli</taxon>
        <taxon>Lactobacillales</taxon>
        <taxon>Lactobacillaceae</taxon>
        <taxon>Companilactobacillus</taxon>
    </lineage>
</organism>
<dbReference type="Proteomes" id="UP000235649">
    <property type="component" value="Unassembled WGS sequence"/>
</dbReference>
<keyword evidence="2" id="KW-1185">Reference proteome</keyword>
<reference evidence="1 2" key="1">
    <citation type="submission" date="2017-05" db="EMBL/GenBank/DDBJ databases">
        <title>Lactobacillus nurukis nov., sp. nov., isolated from nuruk.</title>
        <authorList>
            <person name="Kim S.-J."/>
        </authorList>
    </citation>
    <scope>NUCLEOTIDE SEQUENCE [LARGE SCALE GENOMIC DNA]</scope>
    <source>
        <strain evidence="1 2">SYF10-1a</strain>
    </source>
</reference>
<dbReference type="OrthoDB" id="2303730at2"/>
<sequence length="105" mass="12513">MQMATTLPDEQIEVMIRDEVKRQLEANNYRLIYTDFKQTAKLSGLFDKRLRAVVNDSKFKRMLRTENGGPVYYPRQGEGYKFDYLTFAKFCRDNMERIMNLKIAK</sequence>
<proteinExistence type="predicted"/>
<dbReference type="EMBL" id="NIPR01000022">
    <property type="protein sequence ID" value="PMD70282.1"/>
    <property type="molecule type" value="Genomic_DNA"/>
</dbReference>
<dbReference type="AlphaFoldDB" id="A0A2N7AU08"/>
<protein>
    <recommendedName>
        <fullName evidence="3">DUF771 domain-containing protein</fullName>
    </recommendedName>
</protein>
<gene>
    <name evidence="1" type="ORF">CBP76_07260</name>
</gene>
<dbReference type="Pfam" id="PF05595">
    <property type="entry name" value="DUF771"/>
    <property type="match status" value="1"/>
</dbReference>
<evidence type="ECO:0000313" key="2">
    <source>
        <dbReference type="Proteomes" id="UP000235649"/>
    </source>
</evidence>
<dbReference type="RefSeq" id="WP_102196270.1">
    <property type="nucleotide sequence ID" value="NZ_NIPR01000022.1"/>
</dbReference>
<accession>A0A2N7AU08</accession>
<name>A0A2N7AU08_9LACO</name>
<evidence type="ECO:0008006" key="3">
    <source>
        <dbReference type="Google" id="ProtNLM"/>
    </source>
</evidence>
<evidence type="ECO:0000313" key="1">
    <source>
        <dbReference type="EMBL" id="PMD70282.1"/>
    </source>
</evidence>
<dbReference type="InterPro" id="IPR008489">
    <property type="entry name" value="DUF771"/>
</dbReference>